<feature type="repeat" description="TPR" evidence="1">
    <location>
        <begin position="671"/>
        <end position="704"/>
    </location>
</feature>
<organism evidence="3 4">
    <name type="scientific">Magnetofaba australis IT-1</name>
    <dbReference type="NCBI Taxonomy" id="1434232"/>
    <lineage>
        <taxon>Bacteria</taxon>
        <taxon>Pseudomonadati</taxon>
        <taxon>Pseudomonadota</taxon>
        <taxon>Magnetococcia</taxon>
        <taxon>Magnetococcales</taxon>
        <taxon>Magnetococcaceae</taxon>
        <taxon>Magnetofaba</taxon>
    </lineage>
</organism>
<dbReference type="EMBL" id="LVJN01000019">
    <property type="protein sequence ID" value="OSM04181.1"/>
    <property type="molecule type" value="Genomic_DNA"/>
</dbReference>
<feature type="repeat" description="TPR" evidence="1">
    <location>
        <begin position="219"/>
        <end position="252"/>
    </location>
</feature>
<keyword evidence="2" id="KW-1133">Transmembrane helix</keyword>
<reference evidence="3 4" key="1">
    <citation type="journal article" date="2016" name="BMC Genomics">
        <title>Combined genomic and structural analyses of a cultured magnetotactic bacterium reveals its niche adaptation to a dynamic environment.</title>
        <authorList>
            <person name="Araujo A.C."/>
            <person name="Morillo V."/>
            <person name="Cypriano J."/>
            <person name="Teixeira L.C."/>
            <person name="Leao P."/>
            <person name="Lyra S."/>
            <person name="Almeida L.G."/>
            <person name="Bazylinski D.A."/>
            <person name="Vasconcellos A.T."/>
            <person name="Abreu F."/>
            <person name="Lins U."/>
        </authorList>
    </citation>
    <scope>NUCLEOTIDE SEQUENCE [LARGE SCALE GENOMIC DNA]</scope>
    <source>
        <strain evidence="3 4">IT-1</strain>
    </source>
</reference>
<keyword evidence="4" id="KW-1185">Reference proteome</keyword>
<dbReference type="Pfam" id="PF14559">
    <property type="entry name" value="TPR_19"/>
    <property type="match status" value="3"/>
</dbReference>
<dbReference type="PANTHER" id="PTHR12558:SF13">
    <property type="entry name" value="CELL DIVISION CYCLE PROTEIN 27 HOMOLOG"/>
    <property type="match status" value="1"/>
</dbReference>
<dbReference type="GO" id="GO:0051301">
    <property type="term" value="P:cell division"/>
    <property type="evidence" value="ECO:0007669"/>
    <property type="project" value="TreeGrafter"/>
</dbReference>
<feature type="repeat" description="TPR" evidence="1">
    <location>
        <begin position="603"/>
        <end position="636"/>
    </location>
</feature>
<evidence type="ECO:0000313" key="4">
    <source>
        <dbReference type="Proteomes" id="UP000194003"/>
    </source>
</evidence>
<keyword evidence="2" id="KW-0812">Transmembrane</keyword>
<evidence type="ECO:0000256" key="2">
    <source>
        <dbReference type="SAM" id="Phobius"/>
    </source>
</evidence>
<feature type="repeat" description="TPR" evidence="1">
    <location>
        <begin position="433"/>
        <end position="466"/>
    </location>
</feature>
<dbReference type="Pfam" id="PF13432">
    <property type="entry name" value="TPR_16"/>
    <property type="match status" value="2"/>
</dbReference>
<dbReference type="PROSITE" id="PS50005">
    <property type="entry name" value="TPR"/>
    <property type="match status" value="7"/>
</dbReference>
<proteinExistence type="predicted"/>
<name>A0A1Y2K6W7_9PROT</name>
<feature type="repeat" description="TPR" evidence="1">
    <location>
        <begin position="117"/>
        <end position="150"/>
    </location>
</feature>
<accession>A0A1Y2K6W7</accession>
<dbReference type="OrthoDB" id="7637125at2"/>
<gene>
    <name evidence="3" type="ORF">MAIT1_04033</name>
</gene>
<keyword evidence="1" id="KW-0802">TPR repeat</keyword>
<dbReference type="RefSeq" id="WP_085442289.1">
    <property type="nucleotide sequence ID" value="NZ_LVJN01000019.1"/>
</dbReference>
<dbReference type="Gene3D" id="1.25.40.10">
    <property type="entry name" value="Tetratricopeptide repeat domain"/>
    <property type="match status" value="4"/>
</dbReference>
<feature type="transmembrane region" description="Helical" evidence="2">
    <location>
        <begin position="32"/>
        <end position="52"/>
    </location>
</feature>
<sequence length="831" mass="92864">MADKRRSAEDRAARKRGKLRNKVLFFAKRHHLAISGVFFVLVCAAIVTGYLFKAELKWVAKDSVYRVGQIYQRILHGDPKARQDEHFARGKEHLTAGREEKARVAFQNVLQINPRHVDANFTLASIYLRKRDLNDAVQHLQRILRLEPKHFHALMLMGHINLLVGNPHEALRLTQSALSVSAANVRARVQKAQILAGLRETQKAIDLSHLLISEDPKNLDAILLLGALYAKEQKLDEAARVFEAALSHQPEHSLLTYQLARVYESLDQKKRSVHLLESLAENRPESALHWIWLSNALLAQSNDKLAVDTLKEGIKRASKNPLLRMSLALLHKQLGDDREAESIFTNLIGSTGQSIIGASARIELAGLFIKRKELTRAQEILQEVETWTEGGRGLINLQAIAALRQGQIALLQKRHRESIAAFERATKLNPVYAEAYSALGKVQLATGSRDKAIGNLKSAVRLNNLDIPTRMLLAAQYSKIQKWEPAGKLYLDVLKIDNQNLAALFELARVQHLTGQTMEAIQTAGQIRKLHPENPIGHMLQGELYFNMKMFTKSVYALRDALAKSQDKIKPLMLLTRSYLVLGQPELVVKLVQNELQKSPKNASLQTLLGEVFSATKQYDKAIVHFEAASKLKPGWERPTVHLARVRELKGDAASAIGLLEKSRDEKPDKLAVKLALAFLYQKAERYGDAIREYEGLLEAKPQNKVIANNLAMLLMRHAPTEASLRKALQVASILDGSNQPAFLDTLGWAYYLNGRNNEAITILEKAVAKAPEVAEHHYHLGVAYLSAGQHQEAKQHLKVALKNKEHFYGVEDAIGALNAATTKSSSAHNP</sequence>
<dbReference type="STRING" id="1434232.MAIT1_04033"/>
<keyword evidence="2" id="KW-0472">Membrane</keyword>
<dbReference type="Pfam" id="PF13181">
    <property type="entry name" value="TPR_8"/>
    <property type="match status" value="1"/>
</dbReference>
<feature type="repeat" description="TPR" evidence="1">
    <location>
        <begin position="83"/>
        <end position="116"/>
    </location>
</feature>
<evidence type="ECO:0000256" key="1">
    <source>
        <dbReference type="PROSITE-ProRule" id="PRU00339"/>
    </source>
</evidence>
<dbReference type="SMART" id="SM00028">
    <property type="entry name" value="TPR"/>
    <property type="match status" value="16"/>
</dbReference>
<dbReference type="SUPFAM" id="SSF48452">
    <property type="entry name" value="TPR-like"/>
    <property type="match status" value="2"/>
</dbReference>
<protein>
    <submittedName>
        <fullName evidence="3">Uncharacterized protein</fullName>
    </submittedName>
</protein>
<dbReference type="Proteomes" id="UP000194003">
    <property type="component" value="Unassembled WGS sequence"/>
</dbReference>
<dbReference type="PANTHER" id="PTHR12558">
    <property type="entry name" value="CELL DIVISION CYCLE 16,23,27"/>
    <property type="match status" value="1"/>
</dbReference>
<dbReference type="InterPro" id="IPR011990">
    <property type="entry name" value="TPR-like_helical_dom_sf"/>
</dbReference>
<dbReference type="Pfam" id="PF13174">
    <property type="entry name" value="TPR_6"/>
    <property type="match status" value="1"/>
</dbReference>
<comment type="caution">
    <text evidence="3">The sequence shown here is derived from an EMBL/GenBank/DDBJ whole genome shotgun (WGS) entry which is preliminary data.</text>
</comment>
<dbReference type="SUPFAM" id="SSF81901">
    <property type="entry name" value="HCP-like"/>
    <property type="match status" value="1"/>
</dbReference>
<dbReference type="AlphaFoldDB" id="A0A1Y2K6W7"/>
<feature type="repeat" description="TPR" evidence="1">
    <location>
        <begin position="775"/>
        <end position="808"/>
    </location>
</feature>
<evidence type="ECO:0000313" key="3">
    <source>
        <dbReference type="EMBL" id="OSM04181.1"/>
    </source>
</evidence>
<dbReference type="InterPro" id="IPR019734">
    <property type="entry name" value="TPR_rpt"/>
</dbReference>